<accession>A0A095ZHN8</accession>
<protein>
    <submittedName>
        <fullName evidence="4">Cell envelope biogenesis protein OmpA</fullName>
    </submittedName>
</protein>
<name>A0A095ZHN8_9BACT</name>
<sequence>MKKLFLTAVIALLSIGAYAQKGQTYLGGQLAYPTDSETLGIGVKGGYGITDAIRAQATFDYFLKKNNISWWDLNLDVHYLFPLGNNIKVYPLAGLTYLHSSVDGFTQTVNTAGGSVTVGSNKSYSDGYLGLNLGGGFQYDLTDKLALNAEVKFQIIKNTNQGVISAGLAYKF</sequence>
<dbReference type="EMBL" id="JRNN01000078">
    <property type="protein sequence ID" value="KGF33836.1"/>
    <property type="molecule type" value="Genomic_DNA"/>
</dbReference>
<evidence type="ECO:0000259" key="3">
    <source>
        <dbReference type="Pfam" id="PF13505"/>
    </source>
</evidence>
<dbReference type="OrthoDB" id="1163183at2"/>
<comment type="caution">
    <text evidence="4">The sequence shown here is derived from an EMBL/GenBank/DDBJ whole genome shotgun (WGS) entry which is preliminary data.</text>
</comment>
<dbReference type="Pfam" id="PF13505">
    <property type="entry name" value="OMP_b-brl"/>
    <property type="match status" value="1"/>
</dbReference>
<keyword evidence="1 2" id="KW-0732">Signal</keyword>
<evidence type="ECO:0000313" key="5">
    <source>
        <dbReference type="Proteomes" id="UP000029556"/>
    </source>
</evidence>
<proteinExistence type="predicted"/>
<dbReference type="RefSeq" id="WP_023058100.1">
    <property type="nucleotide sequence ID" value="NZ_JRNN01000078.1"/>
</dbReference>
<dbReference type="InterPro" id="IPR027385">
    <property type="entry name" value="Beta-barrel_OMP"/>
</dbReference>
<organism evidence="4 5">
    <name type="scientific">Hoylesella buccalis DNF00853</name>
    <dbReference type="NCBI Taxonomy" id="1401074"/>
    <lineage>
        <taxon>Bacteria</taxon>
        <taxon>Pseudomonadati</taxon>
        <taxon>Bacteroidota</taxon>
        <taxon>Bacteroidia</taxon>
        <taxon>Bacteroidales</taxon>
        <taxon>Prevotellaceae</taxon>
        <taxon>Hoylesella</taxon>
    </lineage>
</organism>
<feature type="domain" description="Outer membrane protein beta-barrel" evidence="3">
    <location>
        <begin position="5"/>
        <end position="172"/>
    </location>
</feature>
<dbReference type="AlphaFoldDB" id="A0A095ZHN8"/>
<dbReference type="Proteomes" id="UP000029556">
    <property type="component" value="Unassembled WGS sequence"/>
</dbReference>
<feature type="chain" id="PRO_5001923626" evidence="2">
    <location>
        <begin position="20"/>
        <end position="172"/>
    </location>
</feature>
<evidence type="ECO:0000256" key="1">
    <source>
        <dbReference type="ARBA" id="ARBA00022729"/>
    </source>
</evidence>
<dbReference type="Gene3D" id="2.40.160.20">
    <property type="match status" value="1"/>
</dbReference>
<gene>
    <name evidence="4" type="ORF">HMPREF2137_10480</name>
</gene>
<evidence type="ECO:0000313" key="4">
    <source>
        <dbReference type="EMBL" id="KGF33836.1"/>
    </source>
</evidence>
<evidence type="ECO:0000256" key="2">
    <source>
        <dbReference type="SAM" id="SignalP"/>
    </source>
</evidence>
<reference evidence="4 5" key="1">
    <citation type="submission" date="2014-07" db="EMBL/GenBank/DDBJ databases">
        <authorList>
            <person name="McCorrison J."/>
            <person name="Sanka R."/>
            <person name="Torralba M."/>
            <person name="Gillis M."/>
            <person name="Haft D.H."/>
            <person name="Methe B."/>
            <person name="Sutton G."/>
            <person name="Nelson K.E."/>
        </authorList>
    </citation>
    <scope>NUCLEOTIDE SEQUENCE [LARGE SCALE GENOMIC DNA]</scope>
    <source>
        <strain evidence="4 5">DNF00853</strain>
    </source>
</reference>
<dbReference type="InterPro" id="IPR011250">
    <property type="entry name" value="OMP/PagP_B-barrel"/>
</dbReference>
<feature type="signal peptide" evidence="2">
    <location>
        <begin position="1"/>
        <end position="19"/>
    </location>
</feature>
<dbReference type="SUPFAM" id="SSF56925">
    <property type="entry name" value="OMPA-like"/>
    <property type="match status" value="1"/>
</dbReference>